<keyword evidence="2" id="KW-1185">Reference proteome</keyword>
<comment type="caution">
    <text evidence="1">The sequence shown here is derived from an EMBL/GenBank/DDBJ whole genome shotgun (WGS) entry which is preliminary data.</text>
</comment>
<dbReference type="EMBL" id="CAJVPV010054527">
    <property type="protein sequence ID" value="CAG8783315.1"/>
    <property type="molecule type" value="Genomic_DNA"/>
</dbReference>
<accession>A0A9N9JKK9</accession>
<proteinExistence type="predicted"/>
<dbReference type="Gene3D" id="1.25.40.10">
    <property type="entry name" value="Tetratricopeptide repeat domain"/>
    <property type="match status" value="1"/>
</dbReference>
<dbReference type="InterPro" id="IPR006597">
    <property type="entry name" value="Sel1-like"/>
</dbReference>
<dbReference type="AlphaFoldDB" id="A0A9N9JKK9"/>
<feature type="non-terminal residue" evidence="1">
    <location>
        <position position="1"/>
    </location>
</feature>
<protein>
    <submittedName>
        <fullName evidence="1">7633_t:CDS:1</fullName>
    </submittedName>
</protein>
<evidence type="ECO:0000313" key="1">
    <source>
        <dbReference type="EMBL" id="CAG8783315.1"/>
    </source>
</evidence>
<dbReference type="Proteomes" id="UP000789342">
    <property type="component" value="Unassembled WGS sequence"/>
</dbReference>
<dbReference type="OrthoDB" id="272077at2759"/>
<sequence>SWDSDPEKRPQLIEIKKVLENLQKQIELCCEYPYDSIEPEPEENLQISQITKTFDNTHLYSTDYISDVDSTSNFDSKISDLVKEFGELIIEHKLVGSLKTKEAFLKFLNDYENEAPKVFISLQATRHEQKDLFLALSYFHGFGVEKNIKMYLDSLENACAKDIVEFYYYGIGGAEKDTKLALHMLKSAATVGYIPAMYWLGYCYQYGAG</sequence>
<reference evidence="1" key="1">
    <citation type="submission" date="2021-06" db="EMBL/GenBank/DDBJ databases">
        <authorList>
            <person name="Kallberg Y."/>
            <person name="Tangrot J."/>
            <person name="Rosling A."/>
        </authorList>
    </citation>
    <scope>NUCLEOTIDE SEQUENCE</scope>
    <source>
        <strain evidence="1">CL551</strain>
    </source>
</reference>
<gene>
    <name evidence="1" type="ORF">AMORRO_LOCUS17507</name>
</gene>
<dbReference type="SUPFAM" id="SSF81901">
    <property type="entry name" value="HCP-like"/>
    <property type="match status" value="1"/>
</dbReference>
<dbReference type="Pfam" id="PF08238">
    <property type="entry name" value="Sel1"/>
    <property type="match status" value="3"/>
</dbReference>
<name>A0A9N9JKK9_9GLOM</name>
<evidence type="ECO:0000313" key="2">
    <source>
        <dbReference type="Proteomes" id="UP000789342"/>
    </source>
</evidence>
<feature type="non-terminal residue" evidence="1">
    <location>
        <position position="209"/>
    </location>
</feature>
<dbReference type="InterPro" id="IPR011990">
    <property type="entry name" value="TPR-like_helical_dom_sf"/>
</dbReference>
<organism evidence="1 2">
    <name type="scientific">Acaulospora morrowiae</name>
    <dbReference type="NCBI Taxonomy" id="94023"/>
    <lineage>
        <taxon>Eukaryota</taxon>
        <taxon>Fungi</taxon>
        <taxon>Fungi incertae sedis</taxon>
        <taxon>Mucoromycota</taxon>
        <taxon>Glomeromycotina</taxon>
        <taxon>Glomeromycetes</taxon>
        <taxon>Diversisporales</taxon>
        <taxon>Acaulosporaceae</taxon>
        <taxon>Acaulospora</taxon>
    </lineage>
</organism>